<feature type="chain" id="PRO_5011432067" evidence="1">
    <location>
        <begin position="22"/>
        <end position="158"/>
    </location>
</feature>
<dbReference type="Proteomes" id="UP000198925">
    <property type="component" value="Unassembled WGS sequence"/>
</dbReference>
<evidence type="ECO:0000313" key="2">
    <source>
        <dbReference type="EMBL" id="SDD49131.1"/>
    </source>
</evidence>
<evidence type="ECO:0000256" key="1">
    <source>
        <dbReference type="SAM" id="SignalP"/>
    </source>
</evidence>
<protein>
    <submittedName>
        <fullName evidence="2">Uncharacterized conserved protein</fullName>
    </submittedName>
</protein>
<proteinExistence type="predicted"/>
<dbReference type="EMBL" id="FMZX01000008">
    <property type="protein sequence ID" value="SDD49131.1"/>
    <property type="molecule type" value="Genomic_DNA"/>
</dbReference>
<reference evidence="2 3" key="1">
    <citation type="submission" date="2016-10" db="EMBL/GenBank/DDBJ databases">
        <authorList>
            <person name="de Groot N.N."/>
        </authorList>
    </citation>
    <scope>NUCLEOTIDE SEQUENCE [LARGE SCALE GENOMIC DNA]</scope>
    <source>
        <strain evidence="2 3">CPCC 100156</strain>
    </source>
</reference>
<sequence>MRRRLLLAALAATGAAGGASAQPEQPAQPLLRVWRDPGCGCCTGWVDHMRAAGFRVEDNLVASPAPVRRMLGIPSDLLSCHAATVDGYALEGHVPAEAVRRLLGERPAGVRGLAVPAMPTGSPGMEVPGEPDDTYDVVAFDGGDGRRAFMRFRGGRAV</sequence>
<dbReference type="RefSeq" id="WP_090663836.1">
    <property type="nucleotide sequence ID" value="NZ_FMZX01000008.1"/>
</dbReference>
<keyword evidence="1" id="KW-0732">Signal</keyword>
<evidence type="ECO:0000313" key="3">
    <source>
        <dbReference type="Proteomes" id="UP000198925"/>
    </source>
</evidence>
<dbReference type="AlphaFoldDB" id="A0A1G6V6I8"/>
<feature type="signal peptide" evidence="1">
    <location>
        <begin position="1"/>
        <end position="21"/>
    </location>
</feature>
<name>A0A1G6V6I8_9PROT</name>
<keyword evidence="3" id="KW-1185">Reference proteome</keyword>
<accession>A0A1G6V6I8</accession>
<dbReference type="InterPro" id="IPR007332">
    <property type="entry name" value="DUF411"/>
</dbReference>
<dbReference type="STRING" id="938405.SAMN02927895_04082"/>
<gene>
    <name evidence="2" type="ORF">SAMN04487779_1008147</name>
</gene>
<organism evidence="2 3">
    <name type="scientific">Belnapia rosea</name>
    <dbReference type="NCBI Taxonomy" id="938405"/>
    <lineage>
        <taxon>Bacteria</taxon>
        <taxon>Pseudomonadati</taxon>
        <taxon>Pseudomonadota</taxon>
        <taxon>Alphaproteobacteria</taxon>
        <taxon>Acetobacterales</taxon>
        <taxon>Roseomonadaceae</taxon>
        <taxon>Belnapia</taxon>
    </lineage>
</organism>
<dbReference type="Pfam" id="PF04214">
    <property type="entry name" value="DUF411"/>
    <property type="match status" value="1"/>
</dbReference>